<feature type="transmembrane region" description="Helical" evidence="7">
    <location>
        <begin position="75"/>
        <end position="102"/>
    </location>
</feature>
<proteinExistence type="inferred from homology"/>
<keyword evidence="6 7" id="KW-0472">Membrane</keyword>
<protein>
    <recommendedName>
        <fullName evidence="8">ABC transmembrane type-1 domain-containing protein</fullName>
    </recommendedName>
</protein>
<sequence length="280" mass="31326">MIKRFLVRAALIFICLFIWVPLLLMAGNALMSEGEMLQRFGAIFGMGNAPVKAVFLPEYPTLRPLVELLIDSPGFYVMFWNSCFQTGMVLLGQLVVALLGAWGFACFQFKGKKALFLLYIILMMQPFQVTMVPNYLVLKRFYLLNTHLAVILPGIFSAFPVFIMTKFFESIPRPLFEAARLDGAGEMAIFMKIGIPVGKPGIVSMLVLGFLETWNAIEQPMTFLKEKRLWPLSLYLPEITSDKAGVAWAASIIMMVLPVVLFMMGQESLEQGIAASGIKE</sequence>
<keyword evidence="2 7" id="KW-0813">Transport</keyword>
<evidence type="ECO:0000313" key="9">
    <source>
        <dbReference type="EMBL" id="KMW16550.1"/>
    </source>
</evidence>
<evidence type="ECO:0000256" key="6">
    <source>
        <dbReference type="ARBA" id="ARBA00023136"/>
    </source>
</evidence>
<dbReference type="RefSeq" id="WP_007863575.1">
    <property type="nucleotide sequence ID" value="NZ_KQ235881.1"/>
</dbReference>
<evidence type="ECO:0000256" key="3">
    <source>
        <dbReference type="ARBA" id="ARBA00022475"/>
    </source>
</evidence>
<comment type="caution">
    <text evidence="9">The sequence shown here is derived from an EMBL/GenBank/DDBJ whole genome shotgun (WGS) entry which is preliminary data.</text>
</comment>
<evidence type="ECO:0000256" key="4">
    <source>
        <dbReference type="ARBA" id="ARBA00022692"/>
    </source>
</evidence>
<reference evidence="9 10" key="1">
    <citation type="submission" date="2011-04" db="EMBL/GenBank/DDBJ databases">
        <title>The Genome Sequence of Clostridium citroniae WAL-19142.</title>
        <authorList>
            <consortium name="The Broad Institute Genome Sequencing Platform"/>
            <person name="Earl A."/>
            <person name="Ward D."/>
            <person name="Feldgarden M."/>
            <person name="Gevers D."/>
            <person name="Warren Y.A."/>
            <person name="Tyrrell K.L."/>
            <person name="Citron D.M."/>
            <person name="Goldstein E.J."/>
            <person name="Daigneault M."/>
            <person name="Allen-Vercoe E."/>
            <person name="Young S.K."/>
            <person name="Zeng Q."/>
            <person name="Gargeya S."/>
            <person name="Fitzgerald M."/>
            <person name="Haas B."/>
            <person name="Abouelleil A."/>
            <person name="Alvarado L."/>
            <person name="Arachchi H.M."/>
            <person name="Berlin A."/>
            <person name="Brown A."/>
            <person name="Chapman S.B."/>
            <person name="Chen Z."/>
            <person name="Dunbar C."/>
            <person name="Freedman E."/>
            <person name="Gearin G."/>
            <person name="Gellesch M."/>
            <person name="Goldberg J."/>
            <person name="Griggs A."/>
            <person name="Gujja S."/>
            <person name="Heilman E.R."/>
            <person name="Heiman D."/>
            <person name="Howarth C."/>
            <person name="Larson L."/>
            <person name="Lui A."/>
            <person name="MacDonald P.J."/>
            <person name="Mehta T."/>
            <person name="Montmayeur A."/>
            <person name="Murphy C."/>
            <person name="Neiman D."/>
            <person name="Pearson M."/>
            <person name="Priest M."/>
            <person name="Roberts A."/>
            <person name="Saif S."/>
            <person name="Shea T."/>
            <person name="Shenoy N."/>
            <person name="Sisk P."/>
            <person name="Stolte C."/>
            <person name="Sykes S."/>
            <person name="White J."/>
            <person name="Yandava C."/>
            <person name="Wortman J."/>
            <person name="Nusbaum C."/>
            <person name="Birren B."/>
        </authorList>
    </citation>
    <scope>NUCLEOTIDE SEQUENCE [LARGE SCALE GENOMIC DNA]</scope>
    <source>
        <strain evidence="9 10">WAL-19142</strain>
    </source>
</reference>
<dbReference type="PANTHER" id="PTHR43744:SF8">
    <property type="entry name" value="SN-GLYCEROL-3-PHOSPHATE TRANSPORT SYSTEM PERMEASE PROTEIN UGPE"/>
    <property type="match status" value="1"/>
</dbReference>
<evidence type="ECO:0000256" key="2">
    <source>
        <dbReference type="ARBA" id="ARBA00022448"/>
    </source>
</evidence>
<feature type="domain" description="ABC transmembrane type-1" evidence="8">
    <location>
        <begin position="79"/>
        <end position="265"/>
    </location>
</feature>
<name>A0A0J9ELQ6_9FIRM</name>
<feature type="transmembrane region" description="Helical" evidence="7">
    <location>
        <begin position="114"/>
        <end position="136"/>
    </location>
</feature>
<accession>A0A0J9ELQ6</accession>
<dbReference type="PANTHER" id="PTHR43744">
    <property type="entry name" value="ABC TRANSPORTER PERMEASE PROTEIN MG189-RELATED-RELATED"/>
    <property type="match status" value="1"/>
</dbReference>
<dbReference type="GO" id="GO:0005886">
    <property type="term" value="C:plasma membrane"/>
    <property type="evidence" value="ECO:0007669"/>
    <property type="project" value="UniProtKB-SubCell"/>
</dbReference>
<keyword evidence="4 7" id="KW-0812">Transmembrane</keyword>
<evidence type="ECO:0000256" key="7">
    <source>
        <dbReference type="RuleBase" id="RU363032"/>
    </source>
</evidence>
<feature type="transmembrane region" description="Helical" evidence="7">
    <location>
        <begin position="245"/>
        <end position="264"/>
    </location>
</feature>
<dbReference type="InterPro" id="IPR035906">
    <property type="entry name" value="MetI-like_sf"/>
</dbReference>
<dbReference type="PATRIC" id="fig|742734.4.peg.4338"/>
<dbReference type="OrthoDB" id="9771544at2"/>
<evidence type="ECO:0000259" key="8">
    <source>
        <dbReference type="PROSITE" id="PS50928"/>
    </source>
</evidence>
<evidence type="ECO:0000256" key="1">
    <source>
        <dbReference type="ARBA" id="ARBA00004651"/>
    </source>
</evidence>
<dbReference type="InterPro" id="IPR000515">
    <property type="entry name" value="MetI-like"/>
</dbReference>
<dbReference type="PROSITE" id="PS50928">
    <property type="entry name" value="ABC_TM1"/>
    <property type="match status" value="1"/>
</dbReference>
<gene>
    <name evidence="9" type="ORF">HMPREF9470_04050</name>
</gene>
<evidence type="ECO:0000313" key="10">
    <source>
        <dbReference type="Proteomes" id="UP000037392"/>
    </source>
</evidence>
<dbReference type="AlphaFoldDB" id="A0A0J9ELQ6"/>
<feature type="transmembrane region" description="Helical" evidence="7">
    <location>
        <begin position="148"/>
        <end position="168"/>
    </location>
</feature>
<dbReference type="EMBL" id="ADLK01000029">
    <property type="protein sequence ID" value="KMW16550.1"/>
    <property type="molecule type" value="Genomic_DNA"/>
</dbReference>
<dbReference type="CDD" id="cd06261">
    <property type="entry name" value="TM_PBP2"/>
    <property type="match status" value="1"/>
</dbReference>
<dbReference type="GO" id="GO:0055085">
    <property type="term" value="P:transmembrane transport"/>
    <property type="evidence" value="ECO:0007669"/>
    <property type="project" value="InterPro"/>
</dbReference>
<dbReference type="GeneID" id="93161587"/>
<dbReference type="SUPFAM" id="SSF161098">
    <property type="entry name" value="MetI-like"/>
    <property type="match status" value="1"/>
</dbReference>
<comment type="similarity">
    <text evidence="7">Belongs to the binding-protein-dependent transport system permease family.</text>
</comment>
<dbReference type="Proteomes" id="UP000037392">
    <property type="component" value="Unassembled WGS sequence"/>
</dbReference>
<feature type="transmembrane region" description="Helical" evidence="7">
    <location>
        <begin position="6"/>
        <end position="24"/>
    </location>
</feature>
<comment type="subcellular location">
    <subcellularLocation>
        <location evidence="1 7">Cell membrane</location>
        <topology evidence="1 7">Multi-pass membrane protein</topology>
    </subcellularLocation>
</comment>
<evidence type="ECO:0000256" key="5">
    <source>
        <dbReference type="ARBA" id="ARBA00022989"/>
    </source>
</evidence>
<keyword evidence="3" id="KW-1003">Cell membrane</keyword>
<keyword evidence="5 7" id="KW-1133">Transmembrane helix</keyword>
<dbReference type="Gene3D" id="1.10.3720.10">
    <property type="entry name" value="MetI-like"/>
    <property type="match status" value="1"/>
</dbReference>
<organism evidence="9 10">
    <name type="scientific">[Clostridium] citroniae WAL-19142</name>
    <dbReference type="NCBI Taxonomy" id="742734"/>
    <lineage>
        <taxon>Bacteria</taxon>
        <taxon>Bacillati</taxon>
        <taxon>Bacillota</taxon>
        <taxon>Clostridia</taxon>
        <taxon>Lachnospirales</taxon>
        <taxon>Lachnospiraceae</taxon>
        <taxon>Enterocloster</taxon>
    </lineage>
</organism>
<dbReference type="Pfam" id="PF00528">
    <property type="entry name" value="BPD_transp_1"/>
    <property type="match status" value="1"/>
</dbReference>